<dbReference type="AlphaFoldDB" id="A0A847S3H9"/>
<evidence type="ECO:0000313" key="1">
    <source>
        <dbReference type="EMBL" id="NLR74314.1"/>
    </source>
</evidence>
<evidence type="ECO:0000313" key="2">
    <source>
        <dbReference type="Proteomes" id="UP000587991"/>
    </source>
</evidence>
<reference evidence="1 2" key="1">
    <citation type="submission" date="2020-04" db="EMBL/GenBank/DDBJ databases">
        <title>Draft genome of Leeia sp. IMCC25680.</title>
        <authorList>
            <person name="Song J."/>
            <person name="Cho J.-C."/>
        </authorList>
    </citation>
    <scope>NUCLEOTIDE SEQUENCE [LARGE SCALE GENOMIC DNA]</scope>
    <source>
        <strain evidence="1 2">IMCC25680</strain>
    </source>
</reference>
<comment type="caution">
    <text evidence="1">The sequence shown here is derived from an EMBL/GenBank/DDBJ whole genome shotgun (WGS) entry which is preliminary data.</text>
</comment>
<dbReference type="EMBL" id="JABAIM010000001">
    <property type="protein sequence ID" value="NLR74314.1"/>
    <property type="molecule type" value="Genomic_DNA"/>
</dbReference>
<dbReference type="RefSeq" id="WP_168875936.1">
    <property type="nucleotide sequence ID" value="NZ_JABAIM010000001.1"/>
</dbReference>
<proteinExistence type="predicted"/>
<gene>
    <name evidence="1" type="ORF">HF682_03990</name>
</gene>
<name>A0A847S3H9_9NEIS</name>
<accession>A0A847S3H9</accession>
<dbReference type="Proteomes" id="UP000587991">
    <property type="component" value="Unassembled WGS sequence"/>
</dbReference>
<protein>
    <submittedName>
        <fullName evidence="1">Uncharacterized protein</fullName>
    </submittedName>
</protein>
<keyword evidence="2" id="KW-1185">Reference proteome</keyword>
<sequence>MMTPRLELYLDDSSALCMAKVEKADGASRVFMQLPLAELGLHDRDQAARQLGAAILGLFAIWHPARLAEHDTAQKEAIGEATALDHFCSAMQLIQQAFAQKTTAFSPAIEFLLTQAAPHNEDARTYLRETWPILRAHLESQP</sequence>
<organism evidence="1 2">
    <name type="scientific">Leeia aquatica</name>
    <dbReference type="NCBI Taxonomy" id="2725557"/>
    <lineage>
        <taxon>Bacteria</taxon>
        <taxon>Pseudomonadati</taxon>
        <taxon>Pseudomonadota</taxon>
        <taxon>Betaproteobacteria</taxon>
        <taxon>Neisseriales</taxon>
        <taxon>Leeiaceae</taxon>
        <taxon>Leeia</taxon>
    </lineage>
</organism>